<organism evidence="8 9">
    <name type="scientific">Piromyces finnis</name>
    <dbReference type="NCBI Taxonomy" id="1754191"/>
    <lineage>
        <taxon>Eukaryota</taxon>
        <taxon>Fungi</taxon>
        <taxon>Fungi incertae sedis</taxon>
        <taxon>Chytridiomycota</taxon>
        <taxon>Chytridiomycota incertae sedis</taxon>
        <taxon>Neocallimastigomycetes</taxon>
        <taxon>Neocallimastigales</taxon>
        <taxon>Neocallimastigaceae</taxon>
        <taxon>Piromyces</taxon>
    </lineage>
</organism>
<evidence type="ECO:0000313" key="9">
    <source>
        <dbReference type="Proteomes" id="UP000193719"/>
    </source>
</evidence>
<feature type="domain" description="DUF3533" evidence="7">
    <location>
        <begin position="73"/>
        <end position="437"/>
    </location>
</feature>
<dbReference type="InterPro" id="IPR051328">
    <property type="entry name" value="T7SS_ABC-Transporter"/>
</dbReference>
<dbReference type="InterPro" id="IPR022703">
    <property type="entry name" value="DUF3533"/>
</dbReference>
<comment type="subcellular location">
    <subcellularLocation>
        <location evidence="1">Membrane</location>
        <topology evidence="1">Multi-pass membrane protein</topology>
    </subcellularLocation>
</comment>
<name>A0A1Y1UV41_9FUNG</name>
<keyword evidence="2 6" id="KW-0812">Transmembrane</keyword>
<feature type="transmembrane region" description="Helical" evidence="6">
    <location>
        <begin position="421"/>
        <end position="443"/>
    </location>
</feature>
<evidence type="ECO:0000256" key="2">
    <source>
        <dbReference type="ARBA" id="ARBA00022692"/>
    </source>
</evidence>
<dbReference type="PANTHER" id="PTHR43077">
    <property type="entry name" value="TRANSPORT PERMEASE YVFS-RELATED"/>
    <property type="match status" value="1"/>
</dbReference>
<evidence type="ECO:0000313" key="8">
    <source>
        <dbReference type="EMBL" id="ORX41877.1"/>
    </source>
</evidence>
<keyword evidence="3 6" id="KW-1133">Transmembrane helix</keyword>
<feature type="transmembrane region" description="Helical" evidence="6">
    <location>
        <begin position="360"/>
        <end position="385"/>
    </location>
</feature>
<reference evidence="8 9" key="1">
    <citation type="submission" date="2016-08" db="EMBL/GenBank/DDBJ databases">
        <title>Genomes of anaerobic fungi encode conserved fungal cellulosomes for biomass hydrolysis.</title>
        <authorList>
            <consortium name="DOE Joint Genome Institute"/>
            <person name="Haitjema C.H."/>
            <person name="Gilmore S.P."/>
            <person name="Henske J.K."/>
            <person name="Solomon K.V."/>
            <person name="De Groot R."/>
            <person name="Kuo A."/>
            <person name="Mondo S.J."/>
            <person name="Salamov A.A."/>
            <person name="Labutti K."/>
            <person name="Zhao Z."/>
            <person name="Chiniquy J."/>
            <person name="Barry K."/>
            <person name="Brewer H.M."/>
            <person name="Purvine S.O."/>
            <person name="Wright A.T."/>
            <person name="Boxma B."/>
            <person name="Van Alen T."/>
            <person name="Hackstein J.H."/>
            <person name="Baker S.E."/>
            <person name="Grigoriev I.V."/>
            <person name="O'Malley M.A."/>
        </authorList>
    </citation>
    <scope>NUCLEOTIDE SEQUENCE [LARGE SCALE GENOMIC DNA]</scope>
    <source>
        <strain evidence="9">finn</strain>
    </source>
</reference>
<feature type="transmembrane region" description="Helical" evidence="6">
    <location>
        <begin position="258"/>
        <end position="282"/>
    </location>
</feature>
<feature type="transmembrane region" description="Helical" evidence="6">
    <location>
        <begin position="65"/>
        <end position="88"/>
    </location>
</feature>
<dbReference type="PANTHER" id="PTHR43077:SF10">
    <property type="entry name" value="TRANSPORT PERMEASE PROTEIN"/>
    <property type="match status" value="1"/>
</dbReference>
<evidence type="ECO:0000256" key="4">
    <source>
        <dbReference type="ARBA" id="ARBA00023136"/>
    </source>
</evidence>
<feature type="transmembrane region" description="Helical" evidence="6">
    <location>
        <begin position="335"/>
        <end position="353"/>
    </location>
</feature>
<accession>A0A1Y1UV41</accession>
<dbReference type="STRING" id="1754191.A0A1Y1UV41"/>
<dbReference type="AlphaFoldDB" id="A0A1Y1UV41"/>
<dbReference type="OrthoDB" id="538718at2759"/>
<feature type="transmembrane region" description="Helical" evidence="6">
    <location>
        <begin position="302"/>
        <end position="323"/>
    </location>
</feature>
<protein>
    <recommendedName>
        <fullName evidence="7">DUF3533 domain-containing protein</fullName>
    </recommendedName>
</protein>
<evidence type="ECO:0000256" key="1">
    <source>
        <dbReference type="ARBA" id="ARBA00004141"/>
    </source>
</evidence>
<gene>
    <name evidence="8" type="ORF">BCR36DRAFT_416472</name>
</gene>
<evidence type="ECO:0000256" key="5">
    <source>
        <dbReference type="SAM" id="MobiDB-lite"/>
    </source>
</evidence>
<evidence type="ECO:0000256" key="3">
    <source>
        <dbReference type="ARBA" id="ARBA00022989"/>
    </source>
</evidence>
<dbReference type="EMBL" id="MCFH01000076">
    <property type="protein sequence ID" value="ORX41877.1"/>
    <property type="molecule type" value="Genomic_DNA"/>
</dbReference>
<keyword evidence="9" id="KW-1185">Reference proteome</keyword>
<keyword evidence="4 6" id="KW-0472">Membrane</keyword>
<feature type="compositionally biased region" description="Acidic residues" evidence="5">
    <location>
        <begin position="521"/>
        <end position="530"/>
    </location>
</feature>
<evidence type="ECO:0000259" key="7">
    <source>
        <dbReference type="Pfam" id="PF12051"/>
    </source>
</evidence>
<dbReference type="GO" id="GO:0016020">
    <property type="term" value="C:membrane"/>
    <property type="evidence" value="ECO:0007669"/>
    <property type="project" value="UniProtKB-SubCell"/>
</dbReference>
<sequence length="530" mass="62058">MYKGYSKKLIVSLSSIKTNDPLVNERPFFIRSNSSKITDSTYYEKYKLFQKENEFQLKKEKSKKVWIPMFIYMIIISLFAFVFGFLYIGGLWNPGKKLLGVNYVIINNDKGCYTNACAKMGLDKSLNLGNYYHKLDGTGGRFTVINGNRDTAIQNIKKYKYWAAFYIPEKFTSDVLSNLNAYKKQLTKVTVEVILDESRSYNTVSLIRKALRKLQNNFFVYLAKSFEDKGGFNPPFLIEGITYEETSLHKLVKYGHNFSTFISLMLIWISSISATIITHFFFPFESHWLEKKVVHNPYLKIILTKIFISSLMTLFMTFVIVIIQVICGNLEIEKGYASFFFFIFFFSLIGLSVNNTLIHLLPFIGFYLSAVIFMMLQITTCGGILDNTLQYGFWKIGKALPMYYGVRQLKNIIWKVGEHTIWVNLVVLFAWLIVFTIISLILYKLELRARREKWLRHQHRILFNYNNKEDSNNKYYSSDNWLNDTTLTPLANEEIPMESMEDFDFPDKNNENNISSKTLEEQEQELEYEQ</sequence>
<dbReference type="Pfam" id="PF12051">
    <property type="entry name" value="DUF3533"/>
    <property type="match status" value="1"/>
</dbReference>
<dbReference type="Proteomes" id="UP000193719">
    <property type="component" value="Unassembled WGS sequence"/>
</dbReference>
<reference evidence="8 9" key="2">
    <citation type="submission" date="2016-08" db="EMBL/GenBank/DDBJ databases">
        <title>Pervasive Adenine N6-methylation of Active Genes in Fungi.</title>
        <authorList>
            <consortium name="DOE Joint Genome Institute"/>
            <person name="Mondo S.J."/>
            <person name="Dannebaum R.O."/>
            <person name="Kuo R.C."/>
            <person name="Labutti K."/>
            <person name="Haridas S."/>
            <person name="Kuo A."/>
            <person name="Salamov A."/>
            <person name="Ahrendt S.R."/>
            <person name="Lipzen A."/>
            <person name="Sullivan W."/>
            <person name="Andreopoulos W.B."/>
            <person name="Clum A."/>
            <person name="Lindquist E."/>
            <person name="Daum C."/>
            <person name="Ramamoorthy G.K."/>
            <person name="Gryganskyi A."/>
            <person name="Culley D."/>
            <person name="Magnuson J.K."/>
            <person name="James T.Y."/>
            <person name="O'Malley M.A."/>
            <person name="Stajich J.E."/>
            <person name="Spatafora J.W."/>
            <person name="Visel A."/>
            <person name="Grigoriev I.V."/>
        </authorList>
    </citation>
    <scope>NUCLEOTIDE SEQUENCE [LARGE SCALE GENOMIC DNA]</scope>
    <source>
        <strain evidence="9">finn</strain>
    </source>
</reference>
<dbReference type="Gene3D" id="3.40.1710.10">
    <property type="entry name" value="abc type-2 transporter like domain"/>
    <property type="match status" value="1"/>
</dbReference>
<evidence type="ECO:0000256" key="6">
    <source>
        <dbReference type="SAM" id="Phobius"/>
    </source>
</evidence>
<comment type="caution">
    <text evidence="8">The sequence shown here is derived from an EMBL/GenBank/DDBJ whole genome shotgun (WGS) entry which is preliminary data.</text>
</comment>
<proteinExistence type="predicted"/>
<feature type="region of interest" description="Disordered" evidence="5">
    <location>
        <begin position="500"/>
        <end position="530"/>
    </location>
</feature>